<gene>
    <name evidence="1" type="ORF">GCM10010123_32150</name>
</gene>
<reference evidence="1" key="2">
    <citation type="submission" date="2020-09" db="EMBL/GenBank/DDBJ databases">
        <authorList>
            <person name="Sun Q."/>
            <person name="Ohkuma M."/>
        </authorList>
    </citation>
    <scope>NUCLEOTIDE SEQUENCE</scope>
    <source>
        <strain evidence="1">JCM 3090</strain>
    </source>
</reference>
<sequence>MSGAELARVVDLLVAQVAQWTPARWATPIEAGGPSRAEVVHGLAQRLADLAAEAEGEPRRDLPRLENDLALPDQLRVVTRDLLVAGAPDGLTHAAAADAAEVRSTL</sequence>
<evidence type="ECO:0000313" key="2">
    <source>
        <dbReference type="Proteomes" id="UP000649739"/>
    </source>
</evidence>
<dbReference type="Proteomes" id="UP000649739">
    <property type="component" value="Unassembled WGS sequence"/>
</dbReference>
<proteinExistence type="predicted"/>
<dbReference type="AlphaFoldDB" id="A0A8J3BDT5"/>
<evidence type="ECO:0000313" key="1">
    <source>
        <dbReference type="EMBL" id="GGJ99822.1"/>
    </source>
</evidence>
<keyword evidence="2" id="KW-1185">Reference proteome</keyword>
<reference evidence="1" key="1">
    <citation type="journal article" date="2014" name="Int. J. Syst. Evol. Microbiol.">
        <title>Complete genome sequence of Corynebacterium casei LMG S-19264T (=DSM 44701T), isolated from a smear-ripened cheese.</title>
        <authorList>
            <consortium name="US DOE Joint Genome Institute (JGI-PGF)"/>
            <person name="Walter F."/>
            <person name="Albersmeier A."/>
            <person name="Kalinowski J."/>
            <person name="Ruckert C."/>
        </authorList>
    </citation>
    <scope>NUCLEOTIDE SEQUENCE</scope>
    <source>
        <strain evidence="1">JCM 3090</strain>
    </source>
</reference>
<comment type="caution">
    <text evidence="1">The sequence shown here is derived from an EMBL/GenBank/DDBJ whole genome shotgun (WGS) entry which is preliminary data.</text>
</comment>
<dbReference type="RefSeq" id="WP_189170946.1">
    <property type="nucleotide sequence ID" value="NZ_BMQB01000006.1"/>
</dbReference>
<protein>
    <submittedName>
        <fullName evidence="1">Uncharacterized protein</fullName>
    </submittedName>
</protein>
<dbReference type="EMBL" id="BMQB01000006">
    <property type="protein sequence ID" value="GGJ99822.1"/>
    <property type="molecule type" value="Genomic_DNA"/>
</dbReference>
<organism evidence="1 2">
    <name type="scientific">Pilimelia anulata</name>
    <dbReference type="NCBI Taxonomy" id="53371"/>
    <lineage>
        <taxon>Bacteria</taxon>
        <taxon>Bacillati</taxon>
        <taxon>Actinomycetota</taxon>
        <taxon>Actinomycetes</taxon>
        <taxon>Micromonosporales</taxon>
        <taxon>Micromonosporaceae</taxon>
        <taxon>Pilimelia</taxon>
    </lineage>
</organism>
<accession>A0A8J3BDT5</accession>
<name>A0A8J3BDT5_9ACTN</name>